<dbReference type="PANTHER" id="PTHR33281:SF19">
    <property type="entry name" value="VOLTAGE-DEPENDENT ANION CHANNEL-FORMING PROTEIN YNEE"/>
    <property type="match status" value="1"/>
</dbReference>
<evidence type="ECO:0000256" key="1">
    <source>
        <dbReference type="ARBA" id="ARBA00004651"/>
    </source>
</evidence>
<keyword evidence="5 9" id="KW-1133">Transmembrane helix</keyword>
<dbReference type="EMBL" id="PQFF01000256">
    <property type="protein sequence ID" value="RHZ69729.1"/>
    <property type="molecule type" value="Genomic_DNA"/>
</dbReference>
<comment type="caution">
    <text evidence="10">The sequence shown here is derived from an EMBL/GenBank/DDBJ whole genome shotgun (WGS) entry which is preliminary data.</text>
</comment>
<keyword evidence="3" id="KW-1003">Cell membrane</keyword>
<reference evidence="10 11" key="1">
    <citation type="submission" date="2018-08" db="EMBL/GenBank/DDBJ databases">
        <title>Genome and evolution of the arbuscular mycorrhizal fungus Diversispora epigaea (formerly Glomus versiforme) and its bacterial endosymbionts.</title>
        <authorList>
            <person name="Sun X."/>
            <person name="Fei Z."/>
            <person name="Harrison M."/>
        </authorList>
    </citation>
    <scope>NUCLEOTIDE SEQUENCE [LARGE SCALE GENOMIC DNA]</scope>
    <source>
        <strain evidence="10 11">IT104</strain>
    </source>
</reference>
<dbReference type="AlphaFoldDB" id="A0A397I280"/>
<name>A0A397I280_9GLOM</name>
<keyword evidence="2" id="KW-0813">Transport</keyword>
<dbReference type="Proteomes" id="UP000266861">
    <property type="component" value="Unassembled WGS sequence"/>
</dbReference>
<dbReference type="Pfam" id="PF25539">
    <property type="entry name" value="Bestrophin_2"/>
    <property type="match status" value="1"/>
</dbReference>
<evidence type="ECO:0000256" key="5">
    <source>
        <dbReference type="ARBA" id="ARBA00022989"/>
    </source>
</evidence>
<feature type="transmembrane region" description="Helical" evidence="9">
    <location>
        <begin position="51"/>
        <end position="71"/>
    </location>
</feature>
<evidence type="ECO:0000256" key="6">
    <source>
        <dbReference type="ARBA" id="ARBA00023065"/>
    </source>
</evidence>
<protein>
    <submittedName>
        <fullName evidence="10">Uncharacterized protein</fullName>
    </submittedName>
</protein>
<feature type="transmembrane region" description="Helical" evidence="9">
    <location>
        <begin position="21"/>
        <end position="45"/>
    </location>
</feature>
<evidence type="ECO:0000256" key="8">
    <source>
        <dbReference type="SAM" id="MobiDB-lite"/>
    </source>
</evidence>
<dbReference type="GO" id="GO:0005886">
    <property type="term" value="C:plasma membrane"/>
    <property type="evidence" value="ECO:0007669"/>
    <property type="project" value="UniProtKB-SubCell"/>
</dbReference>
<evidence type="ECO:0000313" key="11">
    <source>
        <dbReference type="Proteomes" id="UP000266861"/>
    </source>
</evidence>
<keyword evidence="7 9" id="KW-0472">Membrane</keyword>
<evidence type="ECO:0000256" key="7">
    <source>
        <dbReference type="ARBA" id="ARBA00023136"/>
    </source>
</evidence>
<proteinExistence type="predicted"/>
<dbReference type="InterPro" id="IPR044669">
    <property type="entry name" value="YneE/VCCN1/2-like"/>
</dbReference>
<feature type="region of interest" description="Disordered" evidence="8">
    <location>
        <begin position="375"/>
        <end position="402"/>
    </location>
</feature>
<keyword evidence="11" id="KW-1185">Reference proteome</keyword>
<dbReference type="PANTHER" id="PTHR33281">
    <property type="entry name" value="UPF0187 PROTEIN YNEE"/>
    <property type="match status" value="1"/>
</dbReference>
<accession>A0A397I280</accession>
<evidence type="ECO:0000256" key="9">
    <source>
        <dbReference type="SAM" id="Phobius"/>
    </source>
</evidence>
<keyword evidence="6" id="KW-0406">Ion transport</keyword>
<dbReference type="OrthoDB" id="1368at2759"/>
<evidence type="ECO:0000313" key="10">
    <source>
        <dbReference type="EMBL" id="RHZ69729.1"/>
    </source>
</evidence>
<organism evidence="10 11">
    <name type="scientific">Diversispora epigaea</name>
    <dbReference type="NCBI Taxonomy" id="1348612"/>
    <lineage>
        <taxon>Eukaryota</taxon>
        <taxon>Fungi</taxon>
        <taxon>Fungi incertae sedis</taxon>
        <taxon>Mucoromycota</taxon>
        <taxon>Glomeromycotina</taxon>
        <taxon>Glomeromycetes</taxon>
        <taxon>Diversisporales</taxon>
        <taxon>Diversisporaceae</taxon>
        <taxon>Diversispora</taxon>
    </lineage>
</organism>
<gene>
    <name evidence="10" type="ORF">Glove_279g25</name>
</gene>
<keyword evidence="4 9" id="KW-0812">Transmembrane</keyword>
<feature type="transmembrane region" description="Helical" evidence="9">
    <location>
        <begin position="277"/>
        <end position="295"/>
    </location>
</feature>
<comment type="subcellular location">
    <subcellularLocation>
        <location evidence="1">Cell membrane</location>
        <topology evidence="1">Multi-pass membrane protein</topology>
    </subcellularLocation>
</comment>
<sequence>MVKSYNPYKPHKPHMFRFKGSVIPTAILPTLVVTAVAAVVTVVHYKTSLKLNIANTFISVLGLVVGLLLTYRTNTAYDRYYEGRRLWSTLSVAIRNMTRYIWVCVDENTKKKNKKKEKVIAEKKKAINLLVGYAIAVKHYLREEYNYPDKDLEDLITDVRRDLQDYLPPDSQNINITKRRKPKKPHLRGKGDSFPVYSLPLEISLYLSSYIHTQLKDEEIDVPTCNNLLANLNSLVDCLSNFERILRTPIPLAYSIHLSQVVWIYCLSLPFQLVASTGWATIAVVFFASFVLIGIERIGAEIENPFGYDDNDLDLDSFCRLINNEAKIITSHSPPKIKDWVHTVDNHPFDDKTINAIQAGKLPLKEVQAKLPTTAKSSMEIGRDEGVDQNPTQNLSEVKVEK</sequence>
<evidence type="ECO:0000256" key="3">
    <source>
        <dbReference type="ARBA" id="ARBA00022475"/>
    </source>
</evidence>
<evidence type="ECO:0000256" key="4">
    <source>
        <dbReference type="ARBA" id="ARBA00022692"/>
    </source>
</evidence>
<dbReference type="STRING" id="1348612.A0A397I280"/>
<evidence type="ECO:0000256" key="2">
    <source>
        <dbReference type="ARBA" id="ARBA00022448"/>
    </source>
</evidence>
<dbReference type="GO" id="GO:0005254">
    <property type="term" value="F:chloride channel activity"/>
    <property type="evidence" value="ECO:0007669"/>
    <property type="project" value="InterPro"/>
</dbReference>